<reference evidence="2 3" key="1">
    <citation type="submission" date="2012-06" db="EMBL/GenBank/DDBJ databases">
        <title>Complete sequence of chromosome of Mycobacterium chubuense NBB4.</title>
        <authorList>
            <consortium name="US DOE Joint Genome Institute"/>
            <person name="Lucas S."/>
            <person name="Han J."/>
            <person name="Lapidus A."/>
            <person name="Cheng J.-F."/>
            <person name="Goodwin L."/>
            <person name="Pitluck S."/>
            <person name="Peters L."/>
            <person name="Mikhailova N."/>
            <person name="Teshima H."/>
            <person name="Detter J.C."/>
            <person name="Han C."/>
            <person name="Tapia R."/>
            <person name="Land M."/>
            <person name="Hauser L."/>
            <person name="Kyrpides N."/>
            <person name="Ivanova N."/>
            <person name="Pagani I."/>
            <person name="Mattes T."/>
            <person name="Holmes A."/>
            <person name="Rutledge P."/>
            <person name="Paulsen I."/>
            <person name="Coleman N."/>
            <person name="Woyke T."/>
        </authorList>
    </citation>
    <scope>NUCLEOTIDE SEQUENCE [LARGE SCALE GENOMIC DNA]</scope>
    <source>
        <strain evidence="2 3">NBB4</strain>
    </source>
</reference>
<dbReference type="Proteomes" id="UP000006057">
    <property type="component" value="Chromosome"/>
</dbReference>
<dbReference type="OrthoDB" id="4737695at2"/>
<dbReference type="AlphaFoldDB" id="I4BEV7"/>
<feature type="compositionally biased region" description="Basic and acidic residues" evidence="1">
    <location>
        <begin position="55"/>
        <end position="73"/>
    </location>
</feature>
<evidence type="ECO:0000313" key="3">
    <source>
        <dbReference type="Proteomes" id="UP000006057"/>
    </source>
</evidence>
<evidence type="ECO:0000256" key="1">
    <source>
        <dbReference type="SAM" id="MobiDB-lite"/>
    </source>
</evidence>
<dbReference type="STRING" id="710421.Mycch_1004"/>
<organism evidence="2 3">
    <name type="scientific">Mycolicibacterium chubuense (strain NBB4)</name>
    <name type="common">Mycobacterium chubuense</name>
    <dbReference type="NCBI Taxonomy" id="710421"/>
    <lineage>
        <taxon>Bacteria</taxon>
        <taxon>Bacillati</taxon>
        <taxon>Actinomycetota</taxon>
        <taxon>Actinomycetes</taxon>
        <taxon>Mycobacteriales</taxon>
        <taxon>Mycobacteriaceae</taxon>
        <taxon>Mycolicibacterium</taxon>
    </lineage>
</organism>
<feature type="region of interest" description="Disordered" evidence="1">
    <location>
        <begin position="53"/>
        <end position="73"/>
    </location>
</feature>
<dbReference type="RefSeq" id="WP_014814300.1">
    <property type="nucleotide sequence ID" value="NC_018027.1"/>
</dbReference>
<accession>I4BEV7</accession>
<gene>
    <name evidence="2" type="ordered locus">Mycch_1004</name>
</gene>
<dbReference type="HOGENOM" id="CLU_2700787_0_0_11"/>
<sequence>MRLWIQLRDRDTDEEFSDGATYEVLDSGVLKVVSGSDIHLYSPGFWEEVTVDTAAPERDSGPLSPRERDARWQ</sequence>
<dbReference type="PATRIC" id="fig|710421.3.peg.1011"/>
<keyword evidence="3" id="KW-1185">Reference proteome</keyword>
<name>I4BEV7_MYCCN</name>
<dbReference type="EMBL" id="CP003053">
    <property type="protein sequence ID" value="AFM15814.1"/>
    <property type="molecule type" value="Genomic_DNA"/>
</dbReference>
<evidence type="ECO:0000313" key="2">
    <source>
        <dbReference type="EMBL" id="AFM15814.1"/>
    </source>
</evidence>
<proteinExistence type="predicted"/>
<dbReference type="KEGG" id="mcb:Mycch_1004"/>
<dbReference type="eggNOG" id="ENOG5031Y3E">
    <property type="taxonomic scope" value="Bacteria"/>
</dbReference>
<protein>
    <submittedName>
        <fullName evidence="2">Uncharacterized protein</fullName>
    </submittedName>
</protein>